<dbReference type="InterPro" id="IPR013538">
    <property type="entry name" value="ASHA1/2-like_C"/>
</dbReference>
<sequence length="163" mass="18554">MTTHHDLVVTAAPDVPFVMMEREIDATVAQVYRAYTEPALLVQWMGPRGMAMDVTEHEMRVGGRWAFTHTDEEGNVYGFRGVFHQVLPNEQIVQTFEFDGYPGHVSLERVNLEDLGDRTLIRTHSVFQSQEDRDGMVASGMERGVREGYERLEELLGVRPTIS</sequence>
<protein>
    <submittedName>
        <fullName evidence="3">Polyketide cyclase</fullName>
    </submittedName>
</protein>
<dbReference type="AlphaFoldDB" id="A0A2S4A0M7"/>
<reference evidence="3 4" key="1">
    <citation type="submission" date="2018-01" db="EMBL/GenBank/DDBJ databases">
        <title>Arthrobacter sp. nov., from glaciers in China.</title>
        <authorList>
            <person name="Liu Q."/>
            <person name="Xin Y.-H."/>
        </authorList>
    </citation>
    <scope>NUCLEOTIDE SEQUENCE [LARGE SCALE GENOMIC DNA]</scope>
    <source>
        <strain evidence="3 4">HLT2-12-2</strain>
    </source>
</reference>
<feature type="domain" description="Activator of Hsp90 ATPase homologue 1/2-like C-terminal" evidence="2">
    <location>
        <begin position="25"/>
        <end position="157"/>
    </location>
</feature>
<dbReference type="Proteomes" id="UP000237061">
    <property type="component" value="Unassembled WGS sequence"/>
</dbReference>
<evidence type="ECO:0000313" key="4">
    <source>
        <dbReference type="Proteomes" id="UP000237061"/>
    </source>
</evidence>
<dbReference type="Pfam" id="PF08327">
    <property type="entry name" value="AHSA1"/>
    <property type="match status" value="1"/>
</dbReference>
<dbReference type="CDD" id="cd07826">
    <property type="entry name" value="SRPBCC_CalC_Aha1-like_9"/>
    <property type="match status" value="1"/>
</dbReference>
<name>A0A2S4A0M7_ARTGL</name>
<evidence type="ECO:0000256" key="1">
    <source>
        <dbReference type="ARBA" id="ARBA00006817"/>
    </source>
</evidence>
<proteinExistence type="inferred from homology"/>
<evidence type="ECO:0000259" key="2">
    <source>
        <dbReference type="Pfam" id="PF08327"/>
    </source>
</evidence>
<dbReference type="InterPro" id="IPR023393">
    <property type="entry name" value="START-like_dom_sf"/>
</dbReference>
<organism evidence="3 4">
    <name type="scientific">Arthrobacter glacialis</name>
    <dbReference type="NCBI Taxonomy" id="1664"/>
    <lineage>
        <taxon>Bacteria</taxon>
        <taxon>Bacillati</taxon>
        <taxon>Actinomycetota</taxon>
        <taxon>Actinomycetes</taxon>
        <taxon>Micrococcales</taxon>
        <taxon>Micrococcaceae</taxon>
        <taxon>Arthrobacter</taxon>
    </lineage>
</organism>
<comment type="caution">
    <text evidence="3">The sequence shown here is derived from an EMBL/GenBank/DDBJ whole genome shotgun (WGS) entry which is preliminary data.</text>
</comment>
<evidence type="ECO:0000313" key="3">
    <source>
        <dbReference type="EMBL" id="POH75071.1"/>
    </source>
</evidence>
<keyword evidence="4" id="KW-1185">Reference proteome</keyword>
<dbReference type="Gene3D" id="3.30.530.20">
    <property type="match status" value="1"/>
</dbReference>
<dbReference type="RefSeq" id="WP_103463732.1">
    <property type="nucleotide sequence ID" value="NZ_PPXC01000001.1"/>
</dbReference>
<accession>A0A2S4A0M7</accession>
<comment type="similarity">
    <text evidence="1">Belongs to the AHA1 family.</text>
</comment>
<dbReference type="EMBL" id="PPXC01000001">
    <property type="protein sequence ID" value="POH75071.1"/>
    <property type="molecule type" value="Genomic_DNA"/>
</dbReference>
<dbReference type="SUPFAM" id="SSF55961">
    <property type="entry name" value="Bet v1-like"/>
    <property type="match status" value="1"/>
</dbReference>
<gene>
    <name evidence="3" type="ORF">CVS27_00190</name>
</gene>